<name>A0ABC8R8Y8_9AQUA</name>
<accession>A0ABC8R8Y8</accession>
<feature type="region of interest" description="Disordered" evidence="1">
    <location>
        <begin position="1"/>
        <end position="50"/>
    </location>
</feature>
<gene>
    <name evidence="2" type="ORF">ILEXP_LOCUS8313</name>
</gene>
<keyword evidence="3" id="KW-1185">Reference proteome</keyword>
<reference evidence="2 3" key="1">
    <citation type="submission" date="2024-02" db="EMBL/GenBank/DDBJ databases">
        <authorList>
            <person name="Vignale AGUSTIN F."/>
            <person name="Sosa J E."/>
            <person name="Modenutti C."/>
        </authorList>
    </citation>
    <scope>NUCLEOTIDE SEQUENCE [LARGE SCALE GENOMIC DNA]</scope>
</reference>
<dbReference type="AlphaFoldDB" id="A0ABC8R8Y8"/>
<evidence type="ECO:0000313" key="2">
    <source>
        <dbReference type="EMBL" id="CAK9140801.1"/>
    </source>
</evidence>
<dbReference type="Proteomes" id="UP001642360">
    <property type="component" value="Unassembled WGS sequence"/>
</dbReference>
<sequence>MEIAPAVSASNGAGEARDATGTSSSSVKSSSFSPSEKEMNNISNASVPSKYDDEADECRICWNPATLTILYRFLARAVEASSLFIKNVFFSGLITPTIVDASLNVQRKGGLPSWPHHVSHLPVCFQQRHSGA</sequence>
<evidence type="ECO:0000256" key="1">
    <source>
        <dbReference type="SAM" id="MobiDB-lite"/>
    </source>
</evidence>
<proteinExistence type="predicted"/>
<evidence type="ECO:0000313" key="3">
    <source>
        <dbReference type="Proteomes" id="UP001642360"/>
    </source>
</evidence>
<organism evidence="2 3">
    <name type="scientific">Ilex paraguariensis</name>
    <name type="common">yerba mate</name>
    <dbReference type="NCBI Taxonomy" id="185542"/>
    <lineage>
        <taxon>Eukaryota</taxon>
        <taxon>Viridiplantae</taxon>
        <taxon>Streptophyta</taxon>
        <taxon>Embryophyta</taxon>
        <taxon>Tracheophyta</taxon>
        <taxon>Spermatophyta</taxon>
        <taxon>Magnoliopsida</taxon>
        <taxon>eudicotyledons</taxon>
        <taxon>Gunneridae</taxon>
        <taxon>Pentapetalae</taxon>
        <taxon>asterids</taxon>
        <taxon>campanulids</taxon>
        <taxon>Aquifoliales</taxon>
        <taxon>Aquifoliaceae</taxon>
        <taxon>Ilex</taxon>
    </lineage>
</organism>
<comment type="caution">
    <text evidence="2">The sequence shown here is derived from an EMBL/GenBank/DDBJ whole genome shotgun (WGS) entry which is preliminary data.</text>
</comment>
<feature type="compositionally biased region" description="Low complexity" evidence="1">
    <location>
        <begin position="23"/>
        <end position="34"/>
    </location>
</feature>
<dbReference type="EMBL" id="CAUOFW020001078">
    <property type="protein sequence ID" value="CAK9140801.1"/>
    <property type="molecule type" value="Genomic_DNA"/>
</dbReference>
<protein>
    <submittedName>
        <fullName evidence="2">Uncharacterized protein</fullName>
    </submittedName>
</protein>